<comment type="caution">
    <text evidence="2">The sequence shown here is derived from an EMBL/GenBank/DDBJ whole genome shotgun (WGS) entry which is preliminary data.</text>
</comment>
<keyword evidence="3" id="KW-1185">Reference proteome</keyword>
<dbReference type="EMBL" id="BAABHS010000001">
    <property type="protein sequence ID" value="GAA4947544.1"/>
    <property type="molecule type" value="Genomic_DNA"/>
</dbReference>
<sequence>MYPDVIVTMSTAESALVTVLHRTPALVEHLGLHGVRLDEARGNAVMHTPNRPVQERACVLVAALRIAGFGVAAPACFTPSPEQTERARQAAMVHALNVSRAALNAWDKVSDNLCGEDGRPLDDDAYWPRRAELDRVVWEQFASVFLVHGAVMLEQGRRAAAGMTGQDSREAAHYLGVLAAALEEGRQVRADGERALAALLDTEGQTRDEAAYADAVAERDAEGWHAASTWINHGDLLAYLAYLGTRTATPAPSPAMHLPRTPQPGAARTM</sequence>
<proteinExistence type="predicted"/>
<evidence type="ECO:0000313" key="2">
    <source>
        <dbReference type="EMBL" id="GAA4947544.1"/>
    </source>
</evidence>
<feature type="region of interest" description="Disordered" evidence="1">
    <location>
        <begin position="250"/>
        <end position="270"/>
    </location>
</feature>
<name>A0ABP9GV58_9ACTN</name>
<organism evidence="2 3">
    <name type="scientific">Yinghuangia aomiensis</name>
    <dbReference type="NCBI Taxonomy" id="676205"/>
    <lineage>
        <taxon>Bacteria</taxon>
        <taxon>Bacillati</taxon>
        <taxon>Actinomycetota</taxon>
        <taxon>Actinomycetes</taxon>
        <taxon>Kitasatosporales</taxon>
        <taxon>Streptomycetaceae</taxon>
        <taxon>Yinghuangia</taxon>
    </lineage>
</organism>
<reference evidence="3" key="1">
    <citation type="journal article" date="2019" name="Int. J. Syst. Evol. Microbiol.">
        <title>The Global Catalogue of Microorganisms (GCM) 10K type strain sequencing project: providing services to taxonomists for standard genome sequencing and annotation.</title>
        <authorList>
            <consortium name="The Broad Institute Genomics Platform"/>
            <consortium name="The Broad Institute Genome Sequencing Center for Infectious Disease"/>
            <person name="Wu L."/>
            <person name="Ma J."/>
        </authorList>
    </citation>
    <scope>NUCLEOTIDE SEQUENCE [LARGE SCALE GENOMIC DNA]</scope>
    <source>
        <strain evidence="3">JCM 17986</strain>
    </source>
</reference>
<accession>A0ABP9GV58</accession>
<evidence type="ECO:0000313" key="3">
    <source>
        <dbReference type="Proteomes" id="UP001500466"/>
    </source>
</evidence>
<dbReference type="RefSeq" id="WP_345673471.1">
    <property type="nucleotide sequence ID" value="NZ_BAABHS010000001.1"/>
</dbReference>
<dbReference type="Proteomes" id="UP001500466">
    <property type="component" value="Unassembled WGS sequence"/>
</dbReference>
<protein>
    <submittedName>
        <fullName evidence="2">Uncharacterized protein</fullName>
    </submittedName>
</protein>
<evidence type="ECO:0000256" key="1">
    <source>
        <dbReference type="SAM" id="MobiDB-lite"/>
    </source>
</evidence>
<gene>
    <name evidence="2" type="ORF">GCM10023205_04350</name>
</gene>